<dbReference type="GO" id="GO:0061709">
    <property type="term" value="P:reticulophagy"/>
    <property type="evidence" value="ECO:0007669"/>
    <property type="project" value="TreeGrafter"/>
</dbReference>
<evidence type="ECO:0000256" key="1">
    <source>
        <dbReference type="ARBA" id="ARBA00004184"/>
    </source>
</evidence>
<dbReference type="GO" id="GO:0015031">
    <property type="term" value="P:protein transport"/>
    <property type="evidence" value="ECO:0007669"/>
    <property type="project" value="TreeGrafter"/>
</dbReference>
<dbReference type="GO" id="GO:0000422">
    <property type="term" value="P:autophagy of mitochondrion"/>
    <property type="evidence" value="ECO:0007669"/>
    <property type="project" value="TreeGrafter"/>
</dbReference>
<dbReference type="Gene3D" id="1.20.1270.60">
    <property type="entry name" value="Arfaptin homology (AH) domain/BAR domain"/>
    <property type="match status" value="1"/>
</dbReference>
<evidence type="ECO:0000256" key="5">
    <source>
        <dbReference type="ARBA" id="ARBA00022490"/>
    </source>
</evidence>
<dbReference type="PANTHER" id="PTHR45949:SF2">
    <property type="entry name" value="SORTING NEXIN-4"/>
    <property type="match status" value="1"/>
</dbReference>
<dbReference type="Proteomes" id="UP000095728">
    <property type="component" value="Unassembled WGS sequence"/>
</dbReference>
<dbReference type="InParanoid" id="A0A1E5R2P1"/>
<dbReference type="InterPro" id="IPR027267">
    <property type="entry name" value="AH/BAR_dom_sf"/>
</dbReference>
<keyword evidence="6" id="KW-0446">Lipid-binding</keyword>
<keyword evidence="4" id="KW-0813">Transport</keyword>
<reference evidence="14" key="1">
    <citation type="journal article" date="2016" name="Genome Announc.">
        <title>Genome sequences of three species of Hanseniaspora isolated from spontaneous wine fermentations.</title>
        <authorList>
            <person name="Sternes P.R."/>
            <person name="Lee D."/>
            <person name="Kutyna D.R."/>
            <person name="Borneman A.R."/>
        </authorList>
    </citation>
    <scope>NUCLEOTIDE SEQUENCE [LARGE SCALE GENOMIC DNA]</scope>
    <source>
        <strain evidence="14">AWRI3579</strain>
    </source>
</reference>
<protein>
    <recommendedName>
        <fullName evidence="8">Sorting nexin-4</fullName>
    </recommendedName>
    <alternativeName>
        <fullName evidence="9">Autophagy-related protein 24</fullName>
    </alternativeName>
</protein>
<keyword evidence="14" id="KW-1185">Reference proteome</keyword>
<name>A0A1E5R2P1_9ASCO</name>
<dbReference type="EMBL" id="LPNM01000011">
    <property type="protein sequence ID" value="OEJ81148.1"/>
    <property type="molecule type" value="Genomic_DNA"/>
</dbReference>
<dbReference type="FunCoup" id="A0A1E5R2P1">
    <property type="interactions" value="529"/>
</dbReference>
<comment type="similarity">
    <text evidence="3">Belongs to the sorting nexin family.</text>
</comment>
<sequence length="493" mass="56830">MANISGRGFSDNEELLNDANHDTKISGVTAGLNKTAYEDFFLDVMVSDPQRQRDEHAAFVNYQVSTKTDKKSYHHVYRESNSTNTDTLQKKKSNSSSKAKQDKNEILVVHRRYSDFLLLHNILMNDYPCSIIPPIPDKKVLQYFAGDRFSPSFTQKRCHSLQNFLQKLALHPVYKNSKILETFLTNSTEWEIYRRTINISNAEGSSGKSHAGNGGNSSNKEDVSDYFINAFKHVHHQSDEFIEIKEKSEKLDYNIKKIDKVTHRVVKLQDGLIEDYGKFSKGIDNFRELLMKNEFSSGCADNNSADENMSISVDHSKLVESLAVLNSGLVTMQYALKDLTKYYDFEYLTDLRDMEHYIDNLKHLVKLKDQKQIDYEELNDYLTKSITEKNNLISGYTGNFFTNKLEEIAGINQEQSRREKISKLDGKIETLTEEVETAKKTSLDFEKQTLKEIEIFENIKTQSLKKSLTGLADNQIEFYEKLYETWSKVEEGV</sequence>
<dbReference type="OrthoDB" id="205639at2759"/>
<dbReference type="SMART" id="SM00312">
    <property type="entry name" value="PX"/>
    <property type="match status" value="1"/>
</dbReference>
<comment type="caution">
    <text evidence="13">The sequence shown here is derived from an EMBL/GenBank/DDBJ whole genome shotgun (WGS) entry which is preliminary data.</text>
</comment>
<dbReference type="AlphaFoldDB" id="A0A1E5R2P1"/>
<organism evidence="13 14">
    <name type="scientific">Hanseniaspora osmophila</name>
    <dbReference type="NCBI Taxonomy" id="56408"/>
    <lineage>
        <taxon>Eukaryota</taxon>
        <taxon>Fungi</taxon>
        <taxon>Dikarya</taxon>
        <taxon>Ascomycota</taxon>
        <taxon>Saccharomycotina</taxon>
        <taxon>Saccharomycetes</taxon>
        <taxon>Saccharomycodales</taxon>
        <taxon>Saccharomycodaceae</taxon>
        <taxon>Hanseniaspora</taxon>
    </lineage>
</organism>
<dbReference type="GO" id="GO:0000407">
    <property type="term" value="C:phagophore assembly site"/>
    <property type="evidence" value="ECO:0007669"/>
    <property type="project" value="TreeGrafter"/>
</dbReference>
<feature type="region of interest" description="Disordered" evidence="11">
    <location>
        <begin position="71"/>
        <end position="101"/>
    </location>
</feature>
<evidence type="ECO:0000313" key="13">
    <source>
        <dbReference type="EMBL" id="OEJ81148.1"/>
    </source>
</evidence>
<dbReference type="STRING" id="56408.A0A1E5R2P1"/>
<evidence type="ECO:0000256" key="10">
    <source>
        <dbReference type="SAM" id="Coils"/>
    </source>
</evidence>
<dbReference type="InterPro" id="IPR001683">
    <property type="entry name" value="PX_dom"/>
</dbReference>
<evidence type="ECO:0000259" key="12">
    <source>
        <dbReference type="PROSITE" id="PS50195"/>
    </source>
</evidence>
<keyword evidence="5" id="KW-0963">Cytoplasm</keyword>
<feature type="domain" description="PX" evidence="12">
    <location>
        <begin position="40"/>
        <end position="190"/>
    </location>
</feature>
<keyword evidence="7" id="KW-0472">Membrane</keyword>
<feature type="coiled-coil region" evidence="10">
    <location>
        <begin position="421"/>
        <end position="448"/>
    </location>
</feature>
<dbReference type="InterPro" id="IPR036871">
    <property type="entry name" value="PX_dom_sf"/>
</dbReference>
<dbReference type="GO" id="GO:0034727">
    <property type="term" value="P:piecemeal microautophagy of the nucleus"/>
    <property type="evidence" value="ECO:0007669"/>
    <property type="project" value="TreeGrafter"/>
</dbReference>
<keyword evidence="10" id="KW-0175">Coiled coil</keyword>
<dbReference type="GO" id="GO:0005769">
    <property type="term" value="C:early endosome"/>
    <property type="evidence" value="ECO:0007669"/>
    <property type="project" value="TreeGrafter"/>
</dbReference>
<evidence type="ECO:0000256" key="6">
    <source>
        <dbReference type="ARBA" id="ARBA00023121"/>
    </source>
</evidence>
<dbReference type="GO" id="GO:0032456">
    <property type="term" value="P:endocytic recycling"/>
    <property type="evidence" value="ECO:0007669"/>
    <property type="project" value="TreeGrafter"/>
</dbReference>
<evidence type="ECO:0000313" key="14">
    <source>
        <dbReference type="Proteomes" id="UP000095728"/>
    </source>
</evidence>
<comment type="subcellular location">
    <subcellularLocation>
        <location evidence="2">Cytoplasm</location>
    </subcellularLocation>
    <subcellularLocation>
        <location evidence="1">Endomembrane system</location>
        <topology evidence="1">Peripheral membrane protein</topology>
    </subcellularLocation>
</comment>
<dbReference type="GO" id="GO:0032266">
    <property type="term" value="F:phosphatidylinositol-3-phosphate binding"/>
    <property type="evidence" value="ECO:0007669"/>
    <property type="project" value="UniProtKB-ARBA"/>
</dbReference>
<dbReference type="PANTHER" id="PTHR45949">
    <property type="entry name" value="SORTING NEXIN-4"/>
    <property type="match status" value="1"/>
</dbReference>
<dbReference type="Pfam" id="PF00787">
    <property type="entry name" value="PX"/>
    <property type="match status" value="1"/>
</dbReference>
<evidence type="ECO:0000256" key="2">
    <source>
        <dbReference type="ARBA" id="ARBA00004496"/>
    </source>
</evidence>
<gene>
    <name evidence="13" type="ORF">AWRI3579_g4029</name>
</gene>
<accession>A0A1E5R2P1</accession>
<dbReference type="SUPFAM" id="SSF64268">
    <property type="entry name" value="PX domain"/>
    <property type="match status" value="1"/>
</dbReference>
<evidence type="ECO:0000256" key="4">
    <source>
        <dbReference type="ARBA" id="ARBA00022448"/>
    </source>
</evidence>
<evidence type="ECO:0000256" key="11">
    <source>
        <dbReference type="SAM" id="MobiDB-lite"/>
    </source>
</evidence>
<proteinExistence type="inferred from homology"/>
<evidence type="ECO:0000256" key="3">
    <source>
        <dbReference type="ARBA" id="ARBA00010883"/>
    </source>
</evidence>
<dbReference type="PROSITE" id="PS50195">
    <property type="entry name" value="PX"/>
    <property type="match status" value="1"/>
</dbReference>
<evidence type="ECO:0000256" key="9">
    <source>
        <dbReference type="ARBA" id="ARBA00041273"/>
    </source>
</evidence>
<evidence type="ECO:0000256" key="7">
    <source>
        <dbReference type="ARBA" id="ARBA00023136"/>
    </source>
</evidence>
<dbReference type="Gene3D" id="3.30.1520.10">
    <property type="entry name" value="Phox-like domain"/>
    <property type="match status" value="1"/>
</dbReference>
<evidence type="ECO:0000256" key="8">
    <source>
        <dbReference type="ARBA" id="ARBA00040748"/>
    </source>
</evidence>